<evidence type="ECO:0000256" key="1">
    <source>
        <dbReference type="ARBA" id="ARBA00012513"/>
    </source>
</evidence>
<comment type="similarity">
    <text evidence="8">Belongs to the protein kinase superfamily. Ser/Thr protein kinase family. GCN2 subfamily.</text>
</comment>
<evidence type="ECO:0000256" key="9">
    <source>
        <dbReference type="ARBA" id="ARBA00042914"/>
    </source>
</evidence>
<dbReference type="GO" id="GO:0005524">
    <property type="term" value="F:ATP binding"/>
    <property type="evidence" value="ECO:0007669"/>
    <property type="project" value="UniProtKB-KW"/>
</dbReference>
<dbReference type="GO" id="GO:0006417">
    <property type="term" value="P:regulation of translation"/>
    <property type="evidence" value="ECO:0007669"/>
    <property type="project" value="UniProtKB-ARBA"/>
</dbReference>
<dbReference type="GO" id="GO:0004674">
    <property type="term" value="F:protein serine/threonine kinase activity"/>
    <property type="evidence" value="ECO:0007669"/>
    <property type="project" value="UniProtKB-KW"/>
</dbReference>
<keyword evidence="2" id="KW-0723">Serine/threonine-protein kinase</keyword>
<dbReference type="PROSITE" id="PS00108">
    <property type="entry name" value="PROTEIN_KINASE_ST"/>
    <property type="match status" value="1"/>
</dbReference>
<comment type="caution">
    <text evidence="11">The sequence shown here is derived from an EMBL/GenBank/DDBJ whole genome shotgun (WGS) entry which is preliminary data.</text>
</comment>
<keyword evidence="5" id="KW-0547">Nucleotide-binding</keyword>
<dbReference type="GO" id="GO:0006950">
    <property type="term" value="P:response to stress"/>
    <property type="evidence" value="ECO:0007669"/>
    <property type="project" value="UniProtKB-ARBA"/>
</dbReference>
<name>A0ABD0YBR1_9HEMI</name>
<gene>
    <name evidence="11" type="ORF">AAG570_001392</name>
</gene>
<dbReference type="Proteomes" id="UP001558652">
    <property type="component" value="Unassembled WGS sequence"/>
</dbReference>
<dbReference type="Gene3D" id="1.10.510.10">
    <property type="entry name" value="Transferase(Phosphotransferase) domain 1"/>
    <property type="match status" value="1"/>
</dbReference>
<keyword evidence="7" id="KW-0067">ATP-binding</keyword>
<dbReference type="Pfam" id="PF00069">
    <property type="entry name" value="Pkinase"/>
    <property type="match status" value="2"/>
</dbReference>
<dbReference type="InterPro" id="IPR008271">
    <property type="entry name" value="Ser/Thr_kinase_AS"/>
</dbReference>
<dbReference type="InterPro" id="IPR000719">
    <property type="entry name" value="Prot_kinase_dom"/>
</dbReference>
<evidence type="ECO:0000313" key="12">
    <source>
        <dbReference type="Proteomes" id="UP001558652"/>
    </source>
</evidence>
<dbReference type="PROSITE" id="PS50011">
    <property type="entry name" value="PROTEIN_KINASE_DOM"/>
    <property type="match status" value="1"/>
</dbReference>
<evidence type="ECO:0000256" key="8">
    <source>
        <dbReference type="ARBA" id="ARBA00037982"/>
    </source>
</evidence>
<feature type="domain" description="Protein kinase" evidence="10">
    <location>
        <begin position="67"/>
        <end position="379"/>
    </location>
</feature>
<evidence type="ECO:0000256" key="2">
    <source>
        <dbReference type="ARBA" id="ARBA00022527"/>
    </source>
</evidence>
<sequence>MNLIDESYKIDEFQYMRSHYQKALYHFLSVAKSTLAENKTIYPASFSSILNLRSDDILEWSRYSTEFRELKFIAKGGFGHVFKSQNLLDGGIYAIKKLFLSYRSINGFLQNLREVKMLARLNHPNIVAYKAAWLEPLESNTTKTKKVEVTVCYRMEVSNGDSLEVVFEHSILASYIKAYPVVYRSKREKKQHYKFTYTSTMGSRSTNCAILFIQMQLCQLTLRQWLDERNQLPHVFDIRNSLEIFKQIVRGVQYIHSQGIVHHDIKPSNIFVSMDLKQVQVGDFGLSCLLSHSQSPSPSGYTSHQLGQYGGTKLYAAPEQMKNMCHPKSDIYSLGLVLLELIKPFQTAMERCKVLSQLKAGQVPPDIASTWPHLVSEHI</sequence>
<dbReference type="PANTHER" id="PTHR11042:SF187">
    <property type="entry name" value="EUKARYOTIC TRANSLATION INITIATION FACTOR 2-ALPHA KINASE 2"/>
    <property type="match status" value="1"/>
</dbReference>
<keyword evidence="4" id="KW-0808">Transferase</keyword>
<keyword evidence="3" id="KW-0597">Phosphoprotein</keyword>
<dbReference type="Pfam" id="PF22949">
    <property type="entry name" value="HRI2_3H"/>
    <property type="match status" value="1"/>
</dbReference>
<organism evidence="11 12">
    <name type="scientific">Ranatra chinensis</name>
    <dbReference type="NCBI Taxonomy" id="642074"/>
    <lineage>
        <taxon>Eukaryota</taxon>
        <taxon>Metazoa</taxon>
        <taxon>Ecdysozoa</taxon>
        <taxon>Arthropoda</taxon>
        <taxon>Hexapoda</taxon>
        <taxon>Insecta</taxon>
        <taxon>Pterygota</taxon>
        <taxon>Neoptera</taxon>
        <taxon>Paraneoptera</taxon>
        <taxon>Hemiptera</taxon>
        <taxon>Heteroptera</taxon>
        <taxon>Panheteroptera</taxon>
        <taxon>Nepomorpha</taxon>
        <taxon>Nepidae</taxon>
        <taxon>Ranatrinae</taxon>
        <taxon>Ranatra</taxon>
    </lineage>
</organism>
<dbReference type="InterPro" id="IPR011009">
    <property type="entry name" value="Kinase-like_dom_sf"/>
</dbReference>
<keyword evidence="12" id="KW-1185">Reference proteome</keyword>
<dbReference type="InterPro" id="IPR050339">
    <property type="entry name" value="CC_SR_Kinase"/>
</dbReference>
<dbReference type="InterPro" id="IPR054521">
    <property type="entry name" value="HRI2_3H"/>
</dbReference>
<dbReference type="PANTHER" id="PTHR11042">
    <property type="entry name" value="EUKARYOTIC TRANSLATION INITIATION FACTOR 2-ALPHA KINASE EIF2-ALPHA KINASE -RELATED"/>
    <property type="match status" value="1"/>
</dbReference>
<protein>
    <recommendedName>
        <fullName evidence="1">non-specific serine/threonine protein kinase</fullName>
        <ecNumber evidence="1">2.7.11.1</ecNumber>
    </recommendedName>
    <alternativeName>
        <fullName evidence="9">Heme-regulated eukaryotic initiation factor eIF-2-alpha kinase</fullName>
    </alternativeName>
</protein>
<evidence type="ECO:0000256" key="7">
    <source>
        <dbReference type="ARBA" id="ARBA00022840"/>
    </source>
</evidence>
<dbReference type="Gene3D" id="3.30.200.20">
    <property type="entry name" value="Phosphorylase Kinase, domain 1"/>
    <property type="match status" value="1"/>
</dbReference>
<evidence type="ECO:0000256" key="6">
    <source>
        <dbReference type="ARBA" id="ARBA00022777"/>
    </source>
</evidence>
<evidence type="ECO:0000259" key="10">
    <source>
        <dbReference type="PROSITE" id="PS50011"/>
    </source>
</evidence>
<dbReference type="EMBL" id="JBFDAA010000010">
    <property type="protein sequence ID" value="KAL1124771.1"/>
    <property type="molecule type" value="Genomic_DNA"/>
</dbReference>
<evidence type="ECO:0000256" key="4">
    <source>
        <dbReference type="ARBA" id="ARBA00022679"/>
    </source>
</evidence>
<evidence type="ECO:0000313" key="11">
    <source>
        <dbReference type="EMBL" id="KAL1124771.1"/>
    </source>
</evidence>
<dbReference type="SUPFAM" id="SSF56112">
    <property type="entry name" value="Protein kinase-like (PK-like)"/>
    <property type="match status" value="1"/>
</dbReference>
<proteinExistence type="inferred from homology"/>
<dbReference type="SMART" id="SM00220">
    <property type="entry name" value="S_TKc"/>
    <property type="match status" value="1"/>
</dbReference>
<keyword evidence="6" id="KW-0418">Kinase</keyword>
<evidence type="ECO:0000256" key="3">
    <source>
        <dbReference type="ARBA" id="ARBA00022553"/>
    </source>
</evidence>
<dbReference type="AlphaFoldDB" id="A0ABD0YBR1"/>
<evidence type="ECO:0000256" key="5">
    <source>
        <dbReference type="ARBA" id="ARBA00022741"/>
    </source>
</evidence>
<accession>A0ABD0YBR1</accession>
<reference evidence="11 12" key="1">
    <citation type="submission" date="2024-07" db="EMBL/GenBank/DDBJ databases">
        <title>Chromosome-level genome assembly of the water stick insect Ranatra chinensis (Heteroptera: Nepidae).</title>
        <authorList>
            <person name="Liu X."/>
        </authorList>
    </citation>
    <scope>NUCLEOTIDE SEQUENCE [LARGE SCALE GENOMIC DNA]</scope>
    <source>
        <strain evidence="11">Cailab_2021Rc</strain>
        <tissue evidence="11">Muscle</tissue>
    </source>
</reference>
<dbReference type="EC" id="2.7.11.1" evidence="1"/>